<feature type="transmembrane region" description="Helical" evidence="2">
    <location>
        <begin position="1155"/>
        <end position="1172"/>
    </location>
</feature>
<dbReference type="GO" id="GO:0030313">
    <property type="term" value="C:cell envelope"/>
    <property type="evidence" value="ECO:0007669"/>
    <property type="project" value="UniProtKB-SubCell"/>
</dbReference>
<dbReference type="EMBL" id="CACRTR010000004">
    <property type="protein sequence ID" value="VYT93749.1"/>
    <property type="molecule type" value="Genomic_DNA"/>
</dbReference>
<dbReference type="NCBIfam" id="TIGR02543">
    <property type="entry name" value="List_Bact_rpt"/>
    <property type="match status" value="7"/>
</dbReference>
<dbReference type="InterPro" id="IPR011050">
    <property type="entry name" value="Pectin_lyase_fold/virulence"/>
</dbReference>
<sequence>MRSKSMKAKAMLSALAAIGLLFISIIAPVTVLAEDNISVSTVGALQQAVGQAEDNQTIVLSDDFVFADTVINMPDKNVVIDGRGLIWNMGTFTVSGNGSGSLTIKDFKFDGSNITGTCLTNKAGDGTLLINHTEIFNASTGAIGIAATGNAKTVISYTKIYNNESNNIGAAINVSGNNTTPIEINNATIENNIGNGAGYECGAIAGKFYSGDLRISNTVFRNNVNNCANSGVTGGGGGAMSFHYLRGNISIDESYFQGNKTNGTEASAASTYDGGAIYIFDGRDGATFTIDQSTFDSNLAYDDGGALLIQGTGNPGLTTAITNSTFYNNRAYGLNGGNRSGGAIQFFKNGGSSKMTNTVTGCTFVGNQSGNEKTTVEQRGGAIGLSGAGLFATAAVTNKDCLFFENKVYDGTGKINSASNYKDVSSTSTLQEGASNVLNADKGAEPKYTTKMILGVDTPLLTDNLSQIVAGVDGEVIKTIPIKPEGIADNTNTSSDLPIEDQRNFDRYKDNGAVEMSWAKYNANSGEWKNLPDMVYQGAEYYEKDSKGAVENYFMIRYKAGTVTPPENPVRDNYIFEGWKNKETGMMQKEWPFVLDDNITFEAQWTPVEYTVTFDSQGGSAVAPLTNVASGARITEPEEPTWEGQIFGGWYKEAETITPWDFAADTVTGNVTLYAKWTPVPRYTVTFDSQGGSAVAPLTNVASGARITEPEEPTWEGQIFGGWYKEAETITPWDFAADTVTGNVTLYAKWTPVPRYTVTFDSQGGSAVAPLTNVASGARITEPEEPTWEGQIFGGWYKEAETITPWDFAADTVTGNVTLYAKWTPVPRYTVTFDSQGGSAVAPLTNVASGTRISEPEEPNYEGWFFEGWYKEAETTTPWNFAADTVTGNVTLYAKWSKILSYTVTFDSQGGSPVPPITGIGPGSAITEPENPTYENFIFKGWYKEAECLTPWDFNQDTVNNNITLYANWQPVVLNLYTVTFDSQGGSSVDPIQNVNAGSTILEPEAPKMEGFVFNGWHKEPECINPWDFDSHTVNENTTLYAKWYAISIPETYTVIFDSQGGSNVEAIKGIPAGATINMPAEPVRTGYKFGGWFLEAEALVAWNFDADRVNGNMTLYAKWIADSTNNSNEDVNEKMEMDNKLTGSPATGIFSETSMWVIVLVIIASGVVLAIKVRK</sequence>
<gene>
    <name evidence="3" type="primary">inlA_3</name>
    <name evidence="3" type="ORF">ELLFYP34_02284</name>
</gene>
<dbReference type="AlphaFoldDB" id="A0A6N3AMJ5"/>
<keyword evidence="2" id="KW-0812">Transmembrane</keyword>
<protein>
    <submittedName>
        <fullName evidence="3">Internalin-A</fullName>
    </submittedName>
</protein>
<keyword evidence="2" id="KW-0472">Membrane</keyword>
<proteinExistence type="predicted"/>
<evidence type="ECO:0000256" key="1">
    <source>
        <dbReference type="ARBA" id="ARBA00004196"/>
    </source>
</evidence>
<organism evidence="3">
    <name type="scientific">Eubacterium limosum</name>
    <dbReference type="NCBI Taxonomy" id="1736"/>
    <lineage>
        <taxon>Bacteria</taxon>
        <taxon>Bacillati</taxon>
        <taxon>Bacillota</taxon>
        <taxon>Clostridia</taxon>
        <taxon>Eubacteriales</taxon>
        <taxon>Eubacteriaceae</taxon>
        <taxon>Eubacterium</taxon>
    </lineage>
</organism>
<dbReference type="Pfam" id="PF09479">
    <property type="entry name" value="Flg_new"/>
    <property type="match status" value="8"/>
</dbReference>
<dbReference type="InterPro" id="IPR042229">
    <property type="entry name" value="Listeria/Bacterioides_rpt_sf"/>
</dbReference>
<dbReference type="SUPFAM" id="SSF51126">
    <property type="entry name" value="Pectin lyase-like"/>
    <property type="match status" value="2"/>
</dbReference>
<dbReference type="InterPro" id="IPR013378">
    <property type="entry name" value="InlB-like_B-rpt"/>
</dbReference>
<name>A0A6N3AMJ5_EUBLI</name>
<evidence type="ECO:0000256" key="2">
    <source>
        <dbReference type="SAM" id="Phobius"/>
    </source>
</evidence>
<evidence type="ECO:0000313" key="3">
    <source>
        <dbReference type="EMBL" id="VYT93749.1"/>
    </source>
</evidence>
<reference evidence="3" key="1">
    <citation type="submission" date="2019-11" db="EMBL/GenBank/DDBJ databases">
        <authorList>
            <person name="Feng L."/>
        </authorList>
    </citation>
    <scope>NUCLEOTIDE SEQUENCE</scope>
    <source>
        <strain evidence="3">ElimosumLFYP34</strain>
    </source>
</reference>
<dbReference type="Gene3D" id="2.60.40.4270">
    <property type="entry name" value="Listeria-Bacteroides repeat domain"/>
    <property type="match status" value="8"/>
</dbReference>
<comment type="subcellular location">
    <subcellularLocation>
        <location evidence="1">Cell envelope</location>
    </subcellularLocation>
</comment>
<keyword evidence="2" id="KW-1133">Transmembrane helix</keyword>
<accession>A0A6N3AMJ5</accession>